<evidence type="ECO:0000256" key="1">
    <source>
        <dbReference type="SAM" id="MobiDB-lite"/>
    </source>
</evidence>
<feature type="compositionally biased region" description="Basic and acidic residues" evidence="1">
    <location>
        <begin position="289"/>
        <end position="307"/>
    </location>
</feature>
<proteinExistence type="predicted"/>
<comment type="caution">
    <text evidence="3">The sequence shown here is derived from an EMBL/GenBank/DDBJ whole genome shotgun (WGS) entry which is preliminary data.</text>
</comment>
<feature type="chain" id="PRO_5045941094" evidence="2">
    <location>
        <begin position="22"/>
        <end position="473"/>
    </location>
</feature>
<feature type="region of interest" description="Disordered" evidence="1">
    <location>
        <begin position="82"/>
        <end position="206"/>
    </location>
</feature>
<organism evidence="3 4">
    <name type="scientific">Prorocentrum cordatum</name>
    <dbReference type="NCBI Taxonomy" id="2364126"/>
    <lineage>
        <taxon>Eukaryota</taxon>
        <taxon>Sar</taxon>
        <taxon>Alveolata</taxon>
        <taxon>Dinophyceae</taxon>
        <taxon>Prorocentrales</taxon>
        <taxon>Prorocentraceae</taxon>
        <taxon>Prorocentrum</taxon>
    </lineage>
</organism>
<name>A0ABN9TL91_9DINO</name>
<feature type="region of interest" description="Disordered" evidence="1">
    <location>
        <begin position="289"/>
        <end position="343"/>
    </location>
</feature>
<keyword evidence="2" id="KW-0732">Signal</keyword>
<evidence type="ECO:0000313" key="4">
    <source>
        <dbReference type="Proteomes" id="UP001189429"/>
    </source>
</evidence>
<feature type="region of interest" description="Disordered" evidence="1">
    <location>
        <begin position="439"/>
        <end position="459"/>
    </location>
</feature>
<dbReference type="EMBL" id="CAUYUJ010014843">
    <property type="protein sequence ID" value="CAK0846747.1"/>
    <property type="molecule type" value="Genomic_DNA"/>
</dbReference>
<keyword evidence="4" id="KW-1185">Reference proteome</keyword>
<accession>A0ABN9TL91</accession>
<dbReference type="Proteomes" id="UP001189429">
    <property type="component" value="Unassembled WGS sequence"/>
</dbReference>
<evidence type="ECO:0000313" key="3">
    <source>
        <dbReference type="EMBL" id="CAK0846747.1"/>
    </source>
</evidence>
<evidence type="ECO:0000256" key="2">
    <source>
        <dbReference type="SAM" id="SignalP"/>
    </source>
</evidence>
<reference evidence="3" key="1">
    <citation type="submission" date="2023-10" db="EMBL/GenBank/DDBJ databases">
        <authorList>
            <person name="Chen Y."/>
            <person name="Shah S."/>
            <person name="Dougan E. K."/>
            <person name="Thang M."/>
            <person name="Chan C."/>
        </authorList>
    </citation>
    <scope>NUCLEOTIDE SEQUENCE [LARGE SCALE GENOMIC DNA]</scope>
</reference>
<protein>
    <submittedName>
        <fullName evidence="3">Uncharacterized protein</fullName>
    </submittedName>
</protein>
<gene>
    <name evidence="3" type="ORF">PCOR1329_LOCUS40161</name>
</gene>
<sequence>MTRAPVILLLLIGQLLLRCEGVALRAGPDSDCLDAVPGDTCHTFVTWSLEKGLEKHPDWYPSFKRSDSNEQNFKQIQEILHSHGKGSCRKPCSIATSPPSSDRLEPPADEVQKVPDAEAEETPAEAPAVAVEEAKPEAAPITPMEEAGPAVAPAPAAQEAAPAAPAEEEAEPEAAPAAQSEEVKPADATAPAAEEQPPSSSLIGDLQAELKALQAMRDTPSLEMVRAEKRQLIHNLNAAHQLEAERKSRHLQNLQALSKLEAELKSLDAMDTTPAVELLRAEKRVQIEKFQTAEKSDSEETTREIQRLQDPAEAAKEAAPASPAEETKPALAQKRFQPPSSDLIGKLQAELKAMDQIHVSPALETLREEKRKLIDNLQTADKMEAELTARQLQNTQKARKLEADLKALDAIDDTGTQTLETLRAEKRTLLENLRAADKSDVQLADVSRDPAPSESRDSVKGCLISLSPCHFRA</sequence>
<feature type="compositionally biased region" description="Low complexity" evidence="1">
    <location>
        <begin position="124"/>
        <end position="165"/>
    </location>
</feature>
<feature type="compositionally biased region" description="Basic and acidic residues" evidence="1">
    <location>
        <begin position="102"/>
        <end position="116"/>
    </location>
</feature>
<feature type="signal peptide" evidence="2">
    <location>
        <begin position="1"/>
        <end position="21"/>
    </location>
</feature>